<evidence type="ECO:0000313" key="7">
    <source>
        <dbReference type="Proteomes" id="UP000557899"/>
    </source>
</evidence>
<organism evidence="6 7">
    <name type="scientific">Corynebacterium humireducens</name>
    <dbReference type="NCBI Taxonomy" id="1223514"/>
    <lineage>
        <taxon>Bacteria</taxon>
        <taxon>Bacillati</taxon>
        <taxon>Actinomycetota</taxon>
        <taxon>Actinomycetes</taxon>
        <taxon>Mycobacteriales</taxon>
        <taxon>Corynebacteriaceae</taxon>
        <taxon>Corynebacterium</taxon>
    </lineage>
</organism>
<name>A0A7X6PQ86_9CORY</name>
<proteinExistence type="predicted"/>
<dbReference type="AlphaFoldDB" id="A0A7X6PQ86"/>
<dbReference type="Gene3D" id="2.102.10.10">
    <property type="entry name" value="Rieske [2Fe-2S] iron-sulphur domain"/>
    <property type="match status" value="1"/>
</dbReference>
<evidence type="ECO:0000259" key="5">
    <source>
        <dbReference type="PROSITE" id="PS51296"/>
    </source>
</evidence>
<keyword evidence="4" id="KW-0411">Iron-sulfur</keyword>
<dbReference type="GO" id="GO:0051537">
    <property type="term" value="F:2 iron, 2 sulfur cluster binding"/>
    <property type="evidence" value="ECO:0007669"/>
    <property type="project" value="UniProtKB-KW"/>
</dbReference>
<gene>
    <name evidence="6" type="ORF">GX859_12940</name>
</gene>
<dbReference type="Proteomes" id="UP000557899">
    <property type="component" value="Unassembled WGS sequence"/>
</dbReference>
<evidence type="ECO:0000256" key="2">
    <source>
        <dbReference type="ARBA" id="ARBA00022723"/>
    </source>
</evidence>
<keyword evidence="2" id="KW-0479">Metal-binding</keyword>
<feature type="domain" description="Rieske" evidence="5">
    <location>
        <begin position="2"/>
        <end position="96"/>
    </location>
</feature>
<evidence type="ECO:0000256" key="4">
    <source>
        <dbReference type="ARBA" id="ARBA00023014"/>
    </source>
</evidence>
<evidence type="ECO:0000256" key="3">
    <source>
        <dbReference type="ARBA" id="ARBA00023004"/>
    </source>
</evidence>
<comment type="caution">
    <text evidence="6">The sequence shown here is derived from an EMBL/GenBank/DDBJ whole genome shotgun (WGS) entry which is preliminary data.</text>
</comment>
<dbReference type="PROSITE" id="PS51296">
    <property type="entry name" value="RIESKE"/>
    <property type="match status" value="1"/>
</dbReference>
<accession>A0A7X6PQ86</accession>
<evidence type="ECO:0000313" key="6">
    <source>
        <dbReference type="EMBL" id="NLA57173.1"/>
    </source>
</evidence>
<protein>
    <submittedName>
        <fullName evidence="6">Rieske 2Fe-2S domain-containing protein</fullName>
    </submittedName>
</protein>
<dbReference type="Pfam" id="PF00355">
    <property type="entry name" value="Rieske"/>
    <property type="match status" value="1"/>
</dbReference>
<dbReference type="EMBL" id="JAAZHI010000252">
    <property type="protein sequence ID" value="NLA57173.1"/>
    <property type="molecule type" value="Genomic_DNA"/>
</dbReference>
<dbReference type="GO" id="GO:0046872">
    <property type="term" value="F:metal ion binding"/>
    <property type="evidence" value="ECO:0007669"/>
    <property type="project" value="UniProtKB-KW"/>
</dbReference>
<sequence length="104" mass="11405">MKDIASVHDVAPGGTLLLDDGLLLVRDLAGDFHVTEDRCPHVGWSLKTGTLHDDAVLECPLHHGLWCLKSGDPVKYPARVPMTIHPVEVRGERVYLLPRPPAAE</sequence>
<dbReference type="SUPFAM" id="SSF50022">
    <property type="entry name" value="ISP domain"/>
    <property type="match status" value="1"/>
</dbReference>
<keyword evidence="1" id="KW-0001">2Fe-2S</keyword>
<dbReference type="GO" id="GO:0004497">
    <property type="term" value="F:monooxygenase activity"/>
    <property type="evidence" value="ECO:0007669"/>
    <property type="project" value="UniProtKB-ARBA"/>
</dbReference>
<dbReference type="InterPro" id="IPR036922">
    <property type="entry name" value="Rieske_2Fe-2S_sf"/>
</dbReference>
<reference evidence="6 7" key="1">
    <citation type="journal article" date="2020" name="Biotechnol. Biofuels">
        <title>New insights from the biogas microbiome by comprehensive genome-resolved metagenomics of nearly 1600 species originating from multiple anaerobic digesters.</title>
        <authorList>
            <person name="Campanaro S."/>
            <person name="Treu L."/>
            <person name="Rodriguez-R L.M."/>
            <person name="Kovalovszki A."/>
            <person name="Ziels R.M."/>
            <person name="Maus I."/>
            <person name="Zhu X."/>
            <person name="Kougias P.G."/>
            <person name="Basile A."/>
            <person name="Luo G."/>
            <person name="Schluter A."/>
            <person name="Konstantinidis K.T."/>
            <person name="Angelidaki I."/>
        </authorList>
    </citation>
    <scope>NUCLEOTIDE SEQUENCE [LARGE SCALE GENOMIC DNA]</scope>
    <source>
        <strain evidence="6">AS15tlH2ME_198</strain>
    </source>
</reference>
<evidence type="ECO:0000256" key="1">
    <source>
        <dbReference type="ARBA" id="ARBA00022714"/>
    </source>
</evidence>
<dbReference type="InterPro" id="IPR017941">
    <property type="entry name" value="Rieske_2Fe-2S"/>
</dbReference>
<keyword evidence="3" id="KW-0408">Iron</keyword>
<dbReference type="GO" id="GO:0016705">
    <property type="term" value="F:oxidoreductase activity, acting on paired donors, with incorporation or reduction of molecular oxygen"/>
    <property type="evidence" value="ECO:0007669"/>
    <property type="project" value="UniProtKB-ARBA"/>
</dbReference>